<keyword evidence="1" id="KW-0732">Signal</keyword>
<dbReference type="SUPFAM" id="SSF53850">
    <property type="entry name" value="Periplasmic binding protein-like II"/>
    <property type="match status" value="1"/>
</dbReference>
<gene>
    <name evidence="2" type="ORF">PPEP_a0626</name>
</gene>
<name>A0A8I0MTR8_9GAMM</name>
<proteinExistence type="predicted"/>
<dbReference type="EMBL" id="AQHF01000020">
    <property type="protein sequence ID" value="MBE0345695.1"/>
    <property type="molecule type" value="Genomic_DNA"/>
</dbReference>
<reference evidence="2 3" key="1">
    <citation type="submission" date="2015-06" db="EMBL/GenBank/DDBJ databases">
        <title>Genome sequence of Pseudoalteromonas peptidolytica.</title>
        <authorList>
            <person name="Xie B.-B."/>
            <person name="Rong J.-C."/>
            <person name="Qin Q.-L."/>
            <person name="Zhang Y.-Z."/>
        </authorList>
    </citation>
    <scope>NUCLEOTIDE SEQUENCE [LARGE SCALE GENOMIC DNA]</scope>
    <source>
        <strain evidence="2 3">F12-50-A1</strain>
    </source>
</reference>
<feature type="signal peptide" evidence="1">
    <location>
        <begin position="1"/>
        <end position="17"/>
    </location>
</feature>
<dbReference type="Gene3D" id="3.40.190.10">
    <property type="entry name" value="Periplasmic binding protein-like II"/>
    <property type="match status" value="1"/>
</dbReference>
<sequence length="273" mass="31231">MKWLILTFSLLWLPAVAQEARVIRISIGADPYIVELLTLALSYEQTLSKIVSVRNVVSQARAIRLLGKKSGVDVSWLVTNSQREKAARAIRIPLVKGLLGYRIPLVHRDNRHALSAIRYIGDLRSFTFGLRSDWPDHEIFEQNGLHVMSFSQEQSGYEMLAKKRFDILPSDFVSIESALSDPRLHADHYVAFYYPSAVYFFVSHDDQLLYEQLKKGLKRALQDGKFEALFLKHFSSRVKALDLENKTIIELSNPTLPPSAPLEIPHYWHTQGK</sequence>
<evidence type="ECO:0008006" key="4">
    <source>
        <dbReference type="Google" id="ProtNLM"/>
    </source>
</evidence>
<organism evidence="2 3">
    <name type="scientific">Pseudoalteromonas peptidolytica F12-50-A1</name>
    <dbReference type="NCBI Taxonomy" id="1315280"/>
    <lineage>
        <taxon>Bacteria</taxon>
        <taxon>Pseudomonadati</taxon>
        <taxon>Pseudomonadota</taxon>
        <taxon>Gammaproteobacteria</taxon>
        <taxon>Alteromonadales</taxon>
        <taxon>Pseudoalteromonadaceae</taxon>
        <taxon>Pseudoalteromonas</taxon>
    </lineage>
</organism>
<protein>
    <recommendedName>
        <fullName evidence="4">Solute-binding protein family 3/N-terminal domain-containing protein</fullName>
    </recommendedName>
</protein>
<dbReference type="AlphaFoldDB" id="A0A8I0MTR8"/>
<evidence type="ECO:0000313" key="2">
    <source>
        <dbReference type="EMBL" id="MBE0345695.1"/>
    </source>
</evidence>
<dbReference type="Proteomes" id="UP000660708">
    <property type="component" value="Unassembled WGS sequence"/>
</dbReference>
<dbReference type="RefSeq" id="WP_147389668.1">
    <property type="nucleotide sequence ID" value="NZ_AQHF01000020.1"/>
</dbReference>
<evidence type="ECO:0000256" key="1">
    <source>
        <dbReference type="SAM" id="SignalP"/>
    </source>
</evidence>
<comment type="caution">
    <text evidence="2">The sequence shown here is derived from an EMBL/GenBank/DDBJ whole genome shotgun (WGS) entry which is preliminary data.</text>
</comment>
<accession>A0A8I0MTR8</accession>
<feature type="chain" id="PRO_5034938392" description="Solute-binding protein family 3/N-terminal domain-containing protein" evidence="1">
    <location>
        <begin position="18"/>
        <end position="273"/>
    </location>
</feature>
<keyword evidence="3" id="KW-1185">Reference proteome</keyword>
<evidence type="ECO:0000313" key="3">
    <source>
        <dbReference type="Proteomes" id="UP000660708"/>
    </source>
</evidence>